<reference evidence="2 3" key="1">
    <citation type="submission" date="2016-05" db="EMBL/GenBank/DDBJ databases">
        <title>Microbial solvent formation.</title>
        <authorList>
            <person name="Poehlein A."/>
            <person name="Montoya Solano J.D."/>
            <person name="Flitsch S."/>
            <person name="Krabben P."/>
            <person name="Duerre P."/>
            <person name="Daniel R."/>
        </authorList>
    </citation>
    <scope>NUCLEOTIDE SEQUENCE [LARGE SCALE GENOMIC DNA]</scope>
    <source>
        <strain evidence="2 3">DSM 2619</strain>
    </source>
</reference>
<dbReference type="AlphaFoldDB" id="A0A1S8T3F7"/>
<gene>
    <name evidence="2" type="ORF">CLPUN_47950</name>
</gene>
<sequence>MLTTSLYNLCVLLSTPYEKLNLLHNNTEHLSYFIFEEIYLEKLFYFKWKNFFNSSFNNFKFYYTYDILSENSNFIKVKLNLKVFFTIEHHPNNIPSGCIYEYIVILEHFNNKSKIQFLIEHEENPFLYNSILKTDLHELTNLIFSTKRSSWLNKLSSLELLYKKFRTSISSTINNNKTQRTDSTFNIANACAYAETFALKPNPNYKSFENTGGDCTNFISQILFAGGLKQTKLWKPYTMPWIRVEEIYLYLTTQKLATKLPNKNSLSKGCVIQFSKPEIGRFFHNGFITYELPNNDYLYCCHSYNKLNYPLSQIFPHRYPIIRSLKIN</sequence>
<feature type="domain" description="Putative amidase" evidence="1">
    <location>
        <begin position="187"/>
        <end position="312"/>
    </location>
</feature>
<comment type="caution">
    <text evidence="2">The sequence shown here is derived from an EMBL/GenBank/DDBJ whole genome shotgun (WGS) entry which is preliminary data.</text>
</comment>
<proteinExistence type="predicted"/>
<dbReference type="Proteomes" id="UP000190890">
    <property type="component" value="Unassembled WGS sequence"/>
</dbReference>
<name>A0A1S8T3F7_9CLOT</name>
<accession>A0A1S8T3F7</accession>
<dbReference type="OrthoDB" id="9812429at2"/>
<protein>
    <submittedName>
        <fullName evidence="2">Putative amidase domain protein</fullName>
    </submittedName>
</protein>
<dbReference type="PANTHER" id="PTHR40032:SF1">
    <property type="entry name" value="EXPORTED PROTEIN"/>
    <property type="match status" value="1"/>
</dbReference>
<dbReference type="EMBL" id="LZZM01000223">
    <property type="protein sequence ID" value="OOM72327.1"/>
    <property type="molecule type" value="Genomic_DNA"/>
</dbReference>
<dbReference type="STRING" id="29367.CLPUN_47950"/>
<evidence type="ECO:0000313" key="3">
    <source>
        <dbReference type="Proteomes" id="UP000190890"/>
    </source>
</evidence>
<dbReference type="PANTHER" id="PTHR40032">
    <property type="entry name" value="EXPORTED PROTEIN-RELATED"/>
    <property type="match status" value="1"/>
</dbReference>
<evidence type="ECO:0000259" key="1">
    <source>
        <dbReference type="Pfam" id="PF12671"/>
    </source>
</evidence>
<dbReference type="InterPro" id="IPR024301">
    <property type="entry name" value="Amidase_6"/>
</dbReference>
<dbReference type="Pfam" id="PF12671">
    <property type="entry name" value="Amidase_6"/>
    <property type="match status" value="1"/>
</dbReference>
<keyword evidence="3" id="KW-1185">Reference proteome</keyword>
<organism evidence="2 3">
    <name type="scientific">Clostridium puniceum</name>
    <dbReference type="NCBI Taxonomy" id="29367"/>
    <lineage>
        <taxon>Bacteria</taxon>
        <taxon>Bacillati</taxon>
        <taxon>Bacillota</taxon>
        <taxon>Clostridia</taxon>
        <taxon>Eubacteriales</taxon>
        <taxon>Clostridiaceae</taxon>
        <taxon>Clostridium</taxon>
    </lineage>
</organism>
<evidence type="ECO:0000313" key="2">
    <source>
        <dbReference type="EMBL" id="OOM72327.1"/>
    </source>
</evidence>